<evidence type="ECO:0000313" key="1">
    <source>
        <dbReference type="EMBL" id="PNX72934.1"/>
    </source>
</evidence>
<evidence type="ECO:0000313" key="2">
    <source>
        <dbReference type="Proteomes" id="UP000236291"/>
    </source>
</evidence>
<dbReference type="AlphaFoldDB" id="A0A2K3L335"/>
<reference evidence="1 2" key="2">
    <citation type="journal article" date="2017" name="Front. Plant Sci.">
        <title>Gene Classification and Mining of Molecular Markers Useful in Red Clover (Trifolium pratense) Breeding.</title>
        <authorList>
            <person name="Istvanek J."/>
            <person name="Dluhosova J."/>
            <person name="Dluhos P."/>
            <person name="Patkova L."/>
            <person name="Nedelnik J."/>
            <person name="Repkova J."/>
        </authorList>
    </citation>
    <scope>NUCLEOTIDE SEQUENCE [LARGE SCALE GENOMIC DNA]</scope>
    <source>
        <strain evidence="2">cv. Tatra</strain>
        <tissue evidence="1">Young leaves</tissue>
    </source>
</reference>
<reference evidence="1 2" key="1">
    <citation type="journal article" date="2014" name="Am. J. Bot.">
        <title>Genome assembly and annotation for red clover (Trifolium pratense; Fabaceae).</title>
        <authorList>
            <person name="Istvanek J."/>
            <person name="Jaros M."/>
            <person name="Krenek A."/>
            <person name="Repkova J."/>
        </authorList>
    </citation>
    <scope>NUCLEOTIDE SEQUENCE [LARGE SCALE GENOMIC DNA]</scope>
    <source>
        <strain evidence="2">cv. Tatra</strain>
        <tissue evidence="1">Young leaves</tissue>
    </source>
</reference>
<comment type="caution">
    <text evidence="1">The sequence shown here is derived from an EMBL/GenBank/DDBJ whole genome shotgun (WGS) entry which is preliminary data.</text>
</comment>
<name>A0A2K3L335_TRIPR</name>
<feature type="non-terminal residue" evidence="1">
    <location>
        <position position="146"/>
    </location>
</feature>
<dbReference type="Proteomes" id="UP000236291">
    <property type="component" value="Unassembled WGS sequence"/>
</dbReference>
<sequence>MGVGAYITGDPRGSLGKAAIPYLLTQLYSIQYETMECNGMDGRGLPAPKSDDSLVPLSIGTWGVSTSLARGWDSFTCIPASTTKSSGLHAPTTAVQPFLGFVESGFPFTHNGGPHQTRQAATGHNALFAQQIHFEVDLSARPIVGM</sequence>
<protein>
    <submittedName>
        <fullName evidence="1">Uncharacterized protein</fullName>
    </submittedName>
</protein>
<accession>A0A2K3L335</accession>
<organism evidence="1 2">
    <name type="scientific">Trifolium pratense</name>
    <name type="common">Red clover</name>
    <dbReference type="NCBI Taxonomy" id="57577"/>
    <lineage>
        <taxon>Eukaryota</taxon>
        <taxon>Viridiplantae</taxon>
        <taxon>Streptophyta</taxon>
        <taxon>Embryophyta</taxon>
        <taxon>Tracheophyta</taxon>
        <taxon>Spermatophyta</taxon>
        <taxon>Magnoliopsida</taxon>
        <taxon>eudicotyledons</taxon>
        <taxon>Gunneridae</taxon>
        <taxon>Pentapetalae</taxon>
        <taxon>rosids</taxon>
        <taxon>fabids</taxon>
        <taxon>Fabales</taxon>
        <taxon>Fabaceae</taxon>
        <taxon>Papilionoideae</taxon>
        <taxon>50 kb inversion clade</taxon>
        <taxon>NPAAA clade</taxon>
        <taxon>Hologalegina</taxon>
        <taxon>IRL clade</taxon>
        <taxon>Trifolieae</taxon>
        <taxon>Trifolium</taxon>
    </lineage>
</organism>
<proteinExistence type="predicted"/>
<gene>
    <name evidence="1" type="ORF">L195_g028832</name>
</gene>
<dbReference type="EMBL" id="ASHM01025283">
    <property type="protein sequence ID" value="PNX72934.1"/>
    <property type="molecule type" value="Genomic_DNA"/>
</dbReference>